<keyword evidence="3" id="KW-1185">Reference proteome</keyword>
<feature type="compositionally biased region" description="Acidic residues" evidence="1">
    <location>
        <begin position="89"/>
        <end position="101"/>
    </location>
</feature>
<name>A0A8J3K983_9ACTN</name>
<feature type="compositionally biased region" description="Basic and acidic residues" evidence="1">
    <location>
        <begin position="61"/>
        <end position="71"/>
    </location>
</feature>
<feature type="region of interest" description="Disordered" evidence="1">
    <location>
        <begin position="40"/>
        <end position="101"/>
    </location>
</feature>
<dbReference type="Proteomes" id="UP000659904">
    <property type="component" value="Unassembled WGS sequence"/>
</dbReference>
<organism evidence="2 3">
    <name type="scientific">Catellatospora citrea</name>
    <dbReference type="NCBI Taxonomy" id="53366"/>
    <lineage>
        <taxon>Bacteria</taxon>
        <taxon>Bacillati</taxon>
        <taxon>Actinomycetota</taxon>
        <taxon>Actinomycetes</taxon>
        <taxon>Micromonosporales</taxon>
        <taxon>Micromonosporaceae</taxon>
        <taxon>Catellatospora</taxon>
    </lineage>
</organism>
<dbReference type="AlphaFoldDB" id="A0A8J3K983"/>
<reference evidence="2 3" key="1">
    <citation type="submission" date="2021-01" db="EMBL/GenBank/DDBJ databases">
        <title>Whole genome shotgun sequence of Catellatospora citrea NBRC 14495.</title>
        <authorList>
            <person name="Komaki H."/>
            <person name="Tamura T."/>
        </authorList>
    </citation>
    <scope>NUCLEOTIDE SEQUENCE [LARGE SCALE GENOMIC DNA]</scope>
    <source>
        <strain evidence="2 3">NBRC 14495</strain>
    </source>
</reference>
<comment type="caution">
    <text evidence="2">The sequence shown here is derived from an EMBL/GenBank/DDBJ whole genome shotgun (WGS) entry which is preliminary data.</text>
</comment>
<evidence type="ECO:0000256" key="1">
    <source>
        <dbReference type="SAM" id="MobiDB-lite"/>
    </source>
</evidence>
<feature type="compositionally biased region" description="Low complexity" evidence="1">
    <location>
        <begin position="40"/>
        <end position="56"/>
    </location>
</feature>
<protein>
    <submittedName>
        <fullName evidence="2">Uncharacterized protein</fullName>
    </submittedName>
</protein>
<accession>A0A8J3K983</accession>
<dbReference type="EMBL" id="BONH01000001">
    <property type="protein sequence ID" value="GIF95272.1"/>
    <property type="molecule type" value="Genomic_DNA"/>
</dbReference>
<sequence>MVAHPWKDIAVLELPERRPARLLLGLGAGIAAVSLLGAPAAKPAPTAAKTSASASAQPDGQSRRDQRRPTGEDSDAGPEAAAPAARTEEDGDDAEADAAED</sequence>
<proteinExistence type="predicted"/>
<evidence type="ECO:0000313" key="3">
    <source>
        <dbReference type="Proteomes" id="UP000659904"/>
    </source>
</evidence>
<gene>
    <name evidence="2" type="ORF">Cci01nite_03660</name>
</gene>
<evidence type="ECO:0000313" key="2">
    <source>
        <dbReference type="EMBL" id="GIF95272.1"/>
    </source>
</evidence>